<evidence type="ECO:0000256" key="22">
    <source>
        <dbReference type="PROSITE-ProRule" id="PRU01006"/>
    </source>
</evidence>
<dbReference type="eggNOG" id="KOG2034">
    <property type="taxonomic scope" value="Eukaryota"/>
</dbReference>
<keyword evidence="12" id="KW-0677">Repeat</keyword>
<dbReference type="EC" id="2.7.11.1" evidence="4"/>
<dbReference type="FunFam" id="3.30.200.20:FF:000432">
    <property type="entry name" value="LRR receptor-like serine/threonine-protein kinase EFR"/>
    <property type="match status" value="1"/>
</dbReference>
<feature type="binding site" evidence="23">
    <location>
        <position position="677"/>
    </location>
    <ligand>
        <name>ATP</name>
        <dbReference type="ChEBI" id="CHEBI:30616"/>
    </ligand>
</feature>
<dbReference type="EnsemblPlants" id="AES95491">
    <property type="protein sequence ID" value="AES95491"/>
    <property type="gene ID" value="MTR_5g026090"/>
</dbReference>
<keyword evidence="29" id="KW-1185">Reference proteome</keyword>
<dbReference type="PaxDb" id="3880-AES95491"/>
<dbReference type="EMBL" id="CM001221">
    <property type="protein sequence ID" value="AES95491.2"/>
    <property type="molecule type" value="Genomic_DNA"/>
</dbReference>
<dbReference type="GO" id="GO:0005886">
    <property type="term" value="C:plasma membrane"/>
    <property type="evidence" value="ECO:0007669"/>
    <property type="project" value="UniProtKB-SubCell"/>
</dbReference>
<keyword evidence="15 23" id="KW-0067">ATP-binding</keyword>
<keyword evidence="5" id="KW-1003">Cell membrane</keyword>
<dbReference type="InterPro" id="IPR000719">
    <property type="entry name" value="Prot_kinase_dom"/>
</dbReference>
<evidence type="ECO:0000256" key="20">
    <source>
        <dbReference type="ARBA" id="ARBA00047899"/>
    </source>
</evidence>
<evidence type="ECO:0000256" key="4">
    <source>
        <dbReference type="ARBA" id="ARBA00012513"/>
    </source>
</evidence>
<gene>
    <name evidence="27" type="ordered locus">MTR_5g026090</name>
</gene>
<dbReference type="Gene3D" id="1.10.510.10">
    <property type="entry name" value="Transferase(Phosphotransferase) domain 1"/>
    <property type="match status" value="1"/>
</dbReference>
<evidence type="ECO:0000256" key="8">
    <source>
        <dbReference type="ARBA" id="ARBA00022614"/>
    </source>
</evidence>
<dbReference type="PROSITE" id="PS50007">
    <property type="entry name" value="PIPLC_X_DOMAIN"/>
    <property type="match status" value="1"/>
</dbReference>
<keyword evidence="7" id="KW-0597">Phosphoprotein</keyword>
<dbReference type="SUPFAM" id="SSF52058">
    <property type="entry name" value="L domain-like"/>
    <property type="match status" value="2"/>
</dbReference>
<dbReference type="PROSITE" id="PS00107">
    <property type="entry name" value="PROTEIN_KINASE_ATP"/>
    <property type="match status" value="1"/>
</dbReference>
<dbReference type="InterPro" id="IPR051809">
    <property type="entry name" value="Plant_receptor-like_S/T_kinase"/>
</dbReference>
<keyword evidence="8" id="KW-0433">Leucine-rich repeat</keyword>
<dbReference type="Pfam" id="PF26148">
    <property type="entry name" value="VPS18_RING_C"/>
    <property type="match status" value="1"/>
</dbReference>
<dbReference type="PROSITE" id="PS50236">
    <property type="entry name" value="CHCR"/>
    <property type="match status" value="1"/>
</dbReference>
<evidence type="ECO:0000256" key="14">
    <source>
        <dbReference type="ARBA" id="ARBA00022777"/>
    </source>
</evidence>
<keyword evidence="17 25" id="KW-0472">Membrane</keyword>
<evidence type="ECO:0000313" key="27">
    <source>
        <dbReference type="EMBL" id="AES95491.2"/>
    </source>
</evidence>
<keyword evidence="16 25" id="KW-1133">Transmembrane helix</keyword>
<dbReference type="InterPro" id="IPR055358">
    <property type="entry name" value="CHCR"/>
</dbReference>
<evidence type="ECO:0000256" key="13">
    <source>
        <dbReference type="ARBA" id="ARBA00022741"/>
    </source>
</evidence>
<keyword evidence="18" id="KW-0675">Receptor</keyword>
<protein>
    <recommendedName>
        <fullName evidence="4">non-specific serine/threonine protein kinase</fullName>
        <ecNumber evidence="4">2.7.11.1</ecNumber>
    </recommendedName>
</protein>
<dbReference type="Pfam" id="PF00560">
    <property type="entry name" value="LRR_1"/>
    <property type="match status" value="4"/>
</dbReference>
<evidence type="ECO:0000256" key="15">
    <source>
        <dbReference type="ARBA" id="ARBA00022840"/>
    </source>
</evidence>
<evidence type="ECO:0000256" key="6">
    <source>
        <dbReference type="ARBA" id="ARBA00022527"/>
    </source>
</evidence>
<dbReference type="SMART" id="SM00369">
    <property type="entry name" value="LRR_TYP"/>
    <property type="match status" value="8"/>
</dbReference>
<dbReference type="PROSITE" id="PS50011">
    <property type="entry name" value="PROTEIN_KINASE_DOM"/>
    <property type="match status" value="1"/>
</dbReference>
<evidence type="ECO:0000256" key="12">
    <source>
        <dbReference type="ARBA" id="ARBA00022737"/>
    </source>
</evidence>
<comment type="catalytic activity">
    <reaction evidence="20">
        <text>L-threonyl-[protein] + ATP = O-phospho-L-threonyl-[protein] + ADP + H(+)</text>
        <dbReference type="Rhea" id="RHEA:46608"/>
        <dbReference type="Rhea" id="RHEA-COMP:11060"/>
        <dbReference type="Rhea" id="RHEA-COMP:11605"/>
        <dbReference type="ChEBI" id="CHEBI:15378"/>
        <dbReference type="ChEBI" id="CHEBI:30013"/>
        <dbReference type="ChEBI" id="CHEBI:30616"/>
        <dbReference type="ChEBI" id="CHEBI:61977"/>
        <dbReference type="ChEBI" id="CHEBI:456216"/>
        <dbReference type="EC" id="2.7.11.1"/>
    </reaction>
</comment>
<evidence type="ECO:0000256" key="19">
    <source>
        <dbReference type="ARBA" id="ARBA00023180"/>
    </source>
</evidence>
<dbReference type="GO" id="GO:0016192">
    <property type="term" value="P:vesicle-mediated transport"/>
    <property type="evidence" value="ECO:0007669"/>
    <property type="project" value="InterPro"/>
</dbReference>
<dbReference type="GO" id="GO:0006886">
    <property type="term" value="P:intracellular protein transport"/>
    <property type="evidence" value="ECO:0007669"/>
    <property type="project" value="UniProtKB-UniRule"/>
</dbReference>
<dbReference type="Pfam" id="PF00069">
    <property type="entry name" value="Pkinase"/>
    <property type="match status" value="1"/>
</dbReference>
<dbReference type="InterPro" id="IPR011009">
    <property type="entry name" value="Kinase-like_dom_sf"/>
</dbReference>
<evidence type="ECO:0000256" key="11">
    <source>
        <dbReference type="ARBA" id="ARBA00022729"/>
    </source>
</evidence>
<feature type="repeat" description="CHCR" evidence="22">
    <location>
        <begin position="1309"/>
        <end position="1468"/>
    </location>
</feature>
<dbReference type="Pfam" id="PF13855">
    <property type="entry name" value="LRR_8"/>
    <property type="match status" value="1"/>
</dbReference>
<evidence type="ECO:0000256" key="23">
    <source>
        <dbReference type="PROSITE-ProRule" id="PRU10141"/>
    </source>
</evidence>
<dbReference type="InterPro" id="IPR017441">
    <property type="entry name" value="Protein_kinase_ATP_BS"/>
</dbReference>
<dbReference type="Proteomes" id="UP000002051">
    <property type="component" value="Chromosome 5"/>
</dbReference>
<dbReference type="Gene3D" id="3.30.200.20">
    <property type="entry name" value="Phosphorylase Kinase, domain 1"/>
    <property type="match status" value="1"/>
</dbReference>
<comment type="subcellular location">
    <subcellularLocation>
        <location evidence="1">Cell membrane</location>
        <topology evidence="1">Single-pass membrane protein</topology>
    </subcellularLocation>
    <subcellularLocation>
        <location evidence="2">Membrane</location>
        <topology evidence="2">Single-pass type I membrane protein</topology>
    </subcellularLocation>
</comment>
<keyword evidence="13 23" id="KW-0547">Nucleotide-binding</keyword>
<evidence type="ECO:0000256" key="18">
    <source>
        <dbReference type="ARBA" id="ARBA00023170"/>
    </source>
</evidence>
<dbReference type="SUPFAM" id="SSF56112">
    <property type="entry name" value="Protein kinase-like (PK-like)"/>
    <property type="match status" value="1"/>
</dbReference>
<dbReference type="PRINTS" id="PR00019">
    <property type="entry name" value="LEURICHRPT"/>
</dbReference>
<evidence type="ECO:0000256" key="17">
    <source>
        <dbReference type="ARBA" id="ARBA00023136"/>
    </source>
</evidence>
<evidence type="ECO:0000256" key="3">
    <source>
        <dbReference type="ARBA" id="ARBA00010454"/>
    </source>
</evidence>
<evidence type="ECO:0000313" key="28">
    <source>
        <dbReference type="EnsemblPlants" id="AES95491"/>
    </source>
</evidence>
<dbReference type="SMART" id="SM00220">
    <property type="entry name" value="S_TKc"/>
    <property type="match status" value="1"/>
</dbReference>
<keyword evidence="10 25" id="KW-0812">Transmembrane</keyword>
<keyword evidence="6" id="KW-0723">Serine/threonine-protein kinase</keyword>
<keyword evidence="9" id="KW-0808">Transferase</keyword>
<evidence type="ECO:0000256" key="24">
    <source>
        <dbReference type="SAM" id="Coils"/>
    </source>
</evidence>
<keyword evidence="11" id="KW-0732">Signal</keyword>
<dbReference type="FunFam" id="3.80.10.10:FF:000095">
    <property type="entry name" value="LRR receptor-like serine/threonine-protein kinase GSO1"/>
    <property type="match status" value="1"/>
</dbReference>
<dbReference type="InterPro" id="IPR058919">
    <property type="entry name" value="Pep3/Vps18_RING_C"/>
</dbReference>
<evidence type="ECO:0000256" key="10">
    <source>
        <dbReference type="ARBA" id="ARBA00022692"/>
    </source>
</evidence>
<name>G7K5E1_MEDTR</name>
<dbReference type="InterPro" id="IPR000547">
    <property type="entry name" value="Clathrin_H-chain/VPS_repeat"/>
</dbReference>
<evidence type="ECO:0000256" key="21">
    <source>
        <dbReference type="ARBA" id="ARBA00048679"/>
    </source>
</evidence>
<evidence type="ECO:0000256" key="7">
    <source>
        <dbReference type="ARBA" id="ARBA00022553"/>
    </source>
</evidence>
<evidence type="ECO:0000256" key="5">
    <source>
        <dbReference type="ARBA" id="ARBA00022475"/>
    </source>
</evidence>
<dbReference type="Pfam" id="PF05131">
    <property type="entry name" value="Pep3_Vps18"/>
    <property type="match status" value="1"/>
</dbReference>
<evidence type="ECO:0000256" key="16">
    <source>
        <dbReference type="ARBA" id="ARBA00022989"/>
    </source>
</evidence>
<accession>G7K5E1</accession>
<dbReference type="FunFam" id="3.80.10.10:FF:000288">
    <property type="entry name" value="LRR receptor-like serine/threonine-protein kinase EFR"/>
    <property type="match status" value="1"/>
</dbReference>
<feature type="domain" description="Protein kinase" evidence="26">
    <location>
        <begin position="648"/>
        <end position="951"/>
    </location>
</feature>
<feature type="transmembrane region" description="Helical" evidence="25">
    <location>
        <begin position="1248"/>
        <end position="1265"/>
    </location>
</feature>
<dbReference type="PANTHER" id="PTHR27008">
    <property type="entry name" value="OS04G0122200 PROTEIN"/>
    <property type="match status" value="1"/>
</dbReference>
<comment type="similarity">
    <text evidence="3">Belongs to the VPS18 family.</text>
</comment>
<evidence type="ECO:0000256" key="1">
    <source>
        <dbReference type="ARBA" id="ARBA00004162"/>
    </source>
</evidence>
<accession>A0A0C3XEQ6</accession>
<reference evidence="27 29" key="1">
    <citation type="journal article" date="2011" name="Nature">
        <title>The Medicago genome provides insight into the evolution of rhizobial symbioses.</title>
        <authorList>
            <person name="Young N.D."/>
            <person name="Debelle F."/>
            <person name="Oldroyd G.E."/>
            <person name="Geurts R."/>
            <person name="Cannon S.B."/>
            <person name="Udvardi M.K."/>
            <person name="Benedito V.A."/>
            <person name="Mayer K.F."/>
            <person name="Gouzy J."/>
            <person name="Schoof H."/>
            <person name="Van de Peer Y."/>
            <person name="Proost S."/>
            <person name="Cook D.R."/>
            <person name="Meyers B.C."/>
            <person name="Spannagl M."/>
            <person name="Cheung F."/>
            <person name="De Mita S."/>
            <person name="Krishnakumar V."/>
            <person name="Gundlach H."/>
            <person name="Zhou S."/>
            <person name="Mudge J."/>
            <person name="Bharti A.K."/>
            <person name="Murray J.D."/>
            <person name="Naoumkina M.A."/>
            <person name="Rosen B."/>
            <person name="Silverstein K.A."/>
            <person name="Tang H."/>
            <person name="Rombauts S."/>
            <person name="Zhao P.X."/>
            <person name="Zhou P."/>
            <person name="Barbe V."/>
            <person name="Bardou P."/>
            <person name="Bechner M."/>
            <person name="Bellec A."/>
            <person name="Berger A."/>
            <person name="Berges H."/>
            <person name="Bidwell S."/>
            <person name="Bisseling T."/>
            <person name="Choisne N."/>
            <person name="Couloux A."/>
            <person name="Denny R."/>
            <person name="Deshpande S."/>
            <person name="Dai X."/>
            <person name="Doyle J.J."/>
            <person name="Dudez A.M."/>
            <person name="Farmer A.D."/>
            <person name="Fouteau S."/>
            <person name="Franken C."/>
            <person name="Gibelin C."/>
            <person name="Gish J."/>
            <person name="Goldstein S."/>
            <person name="Gonzalez A.J."/>
            <person name="Green P.J."/>
            <person name="Hallab A."/>
            <person name="Hartog M."/>
            <person name="Hua A."/>
            <person name="Humphray S.J."/>
            <person name="Jeong D.H."/>
            <person name="Jing Y."/>
            <person name="Jocker A."/>
            <person name="Kenton S.M."/>
            <person name="Kim D.J."/>
            <person name="Klee K."/>
            <person name="Lai H."/>
            <person name="Lang C."/>
            <person name="Lin S."/>
            <person name="Macmil S.L."/>
            <person name="Magdelenat G."/>
            <person name="Matthews L."/>
            <person name="McCorrison J."/>
            <person name="Monaghan E.L."/>
            <person name="Mun J.H."/>
            <person name="Najar F.Z."/>
            <person name="Nicholson C."/>
            <person name="Noirot C."/>
            <person name="O'Bleness M."/>
            <person name="Paule C.R."/>
            <person name="Poulain J."/>
            <person name="Prion F."/>
            <person name="Qin B."/>
            <person name="Qu C."/>
            <person name="Retzel E.F."/>
            <person name="Riddle C."/>
            <person name="Sallet E."/>
            <person name="Samain S."/>
            <person name="Samson N."/>
            <person name="Sanders I."/>
            <person name="Saurat O."/>
            <person name="Scarpelli C."/>
            <person name="Schiex T."/>
            <person name="Segurens B."/>
            <person name="Severin A.J."/>
            <person name="Sherrier D.J."/>
            <person name="Shi R."/>
            <person name="Sims S."/>
            <person name="Singer S.R."/>
            <person name="Sinharoy S."/>
            <person name="Sterck L."/>
            <person name="Viollet A."/>
            <person name="Wang B.B."/>
            <person name="Wang K."/>
            <person name="Wang M."/>
            <person name="Wang X."/>
            <person name="Warfsmann J."/>
            <person name="Weissenbach J."/>
            <person name="White D.D."/>
            <person name="White J.D."/>
            <person name="Wiley G.B."/>
            <person name="Wincker P."/>
            <person name="Xing Y."/>
            <person name="Yang L."/>
            <person name="Yao Z."/>
            <person name="Ying F."/>
            <person name="Zhai J."/>
            <person name="Zhou L."/>
            <person name="Zuber A."/>
            <person name="Denarie J."/>
            <person name="Dixon R.A."/>
            <person name="May G.D."/>
            <person name="Schwartz D.C."/>
            <person name="Rogers J."/>
            <person name="Quetier F."/>
            <person name="Town C.D."/>
            <person name="Roe B.A."/>
        </authorList>
    </citation>
    <scope>NUCLEOTIDE SEQUENCE [LARGE SCALE GENOMIC DNA]</scope>
    <source>
        <strain evidence="27">A17</strain>
        <strain evidence="28 29">cv. Jemalong A17</strain>
    </source>
</reference>
<dbReference type="Gene3D" id="3.80.10.10">
    <property type="entry name" value="Ribonuclease Inhibitor"/>
    <property type="match status" value="4"/>
</dbReference>
<dbReference type="InterPro" id="IPR003591">
    <property type="entry name" value="Leu-rich_rpt_typical-subtyp"/>
</dbReference>
<keyword evidence="14" id="KW-0418">Kinase</keyword>
<keyword evidence="24" id="KW-0175">Coiled coil</keyword>
<organism evidence="27 29">
    <name type="scientific">Medicago truncatula</name>
    <name type="common">Barrel medic</name>
    <name type="synonym">Medicago tribuloides</name>
    <dbReference type="NCBI Taxonomy" id="3880"/>
    <lineage>
        <taxon>Eukaryota</taxon>
        <taxon>Viridiplantae</taxon>
        <taxon>Streptophyta</taxon>
        <taxon>Embryophyta</taxon>
        <taxon>Tracheophyta</taxon>
        <taxon>Spermatophyta</taxon>
        <taxon>Magnoliopsida</taxon>
        <taxon>eudicotyledons</taxon>
        <taxon>Gunneridae</taxon>
        <taxon>Pentapetalae</taxon>
        <taxon>rosids</taxon>
        <taxon>fabids</taxon>
        <taxon>Fabales</taxon>
        <taxon>Fabaceae</taxon>
        <taxon>Papilionoideae</taxon>
        <taxon>50 kb inversion clade</taxon>
        <taxon>NPAAA clade</taxon>
        <taxon>Hologalegina</taxon>
        <taxon>IRL clade</taxon>
        <taxon>Trifolieae</taxon>
        <taxon>Medicago</taxon>
    </lineage>
</organism>
<evidence type="ECO:0000256" key="2">
    <source>
        <dbReference type="ARBA" id="ARBA00004479"/>
    </source>
</evidence>
<feature type="transmembrane region" description="Helical" evidence="25">
    <location>
        <begin position="593"/>
        <end position="615"/>
    </location>
</feature>
<dbReference type="FunFam" id="1.10.510.10:FF:000358">
    <property type="entry name" value="Putative leucine-rich repeat receptor-like serine/threonine-protein kinase"/>
    <property type="match status" value="1"/>
</dbReference>
<dbReference type="GO" id="GO:0005524">
    <property type="term" value="F:ATP binding"/>
    <property type="evidence" value="ECO:0007669"/>
    <property type="project" value="UniProtKB-UniRule"/>
</dbReference>
<dbReference type="PANTHER" id="PTHR27008:SF523">
    <property type="entry name" value="LRR RECEPTOR-LIKE KINASE FAMILY PROTEIN"/>
    <property type="match status" value="1"/>
</dbReference>
<dbReference type="InterPro" id="IPR008271">
    <property type="entry name" value="Ser/Thr_kinase_AS"/>
</dbReference>
<dbReference type="PROSITE" id="PS00108">
    <property type="entry name" value="PROTEIN_KINASE_ST"/>
    <property type="match status" value="1"/>
</dbReference>
<sequence length="1706" mass="191040">MWFGTNKIVAVAALGNQTDHLWHGITCSPMHERVTELNLGGYLLHGSLSPHVGNLSFLINLNLINNSFFGEIPHELGKLLQLQQLYLNNNSFAGKIPTNLTYCSNLKELSLQGNKLIGKLPVEVGSLKRLQILAIGKNNLTGGIPSFMGNLSCLWGLSVPYNNLDGVIPPEICRLKNLTILYADPNNLSGIIPSCFYNISSLIKLSLTSNKILGSLPSNMFHTLFNLQYIAIGRNQISGPIPISIEKAHGLTLVDFGTNNLVGQVPSIGELQNLRFLNLQSNNLGENSTKELVFLNSLANCTKLELISIYNNSFGGNFPNSLGNLSTQFSVLDLGVNHISGKIPAELGYLVGLTVLSMGFNHFEGIIPTTFGNFQKMQKLLLGGNKLSGDMPPFIGNLSQLFDLRLELNMFQGNIPPSIGNCQNLQYLDLSHNRFSGTIPVEVFNLFYLSKILDLSHNSLSGSLPREVSMLKNIPGTIGECMSLEYLHLEGNSINGTIPSSLASLKALRYLDLSRNQLYGPIPDVMQKIYGLEHLNVSFNMLEGEVPTDGVFANASHIDMIGNYKLCGGISELHLPSCPIKGSKSAKKHNFKLIAVIFSVIFFLLILSFVISICWMRKRNQKPSFDSPTIDQLAKVSYQDLHRGTDGFSERNLIGSGSFGSVYKGNLVSEDNVVAVKVLNLKKKGAHKSFIVECNALKNIRHRNLVKILTCCSSTDYKGQTFKALVFDYMKNGSLEQWLHLEILNADHPRTLDLGHRLNIMIDVATALHYLHQECEQLIIHCDLKPSNVLLDDDMVAHVTDFGIAKLVSDIGITSDKDTSTVGIKGSIGYAPPEYGMGSEVSTCGDMYSFGILMLEMLTGRRPTDEFFQDGQNLHNFVASSFPDNLIKILDPHLVSRDAEDGSIENLIPAVNECLVSLFRIGLVCTMESPIERMNIMDVTRELNIIRKTFLSGDELHFYIKQRRAVHFAWLSGAGIYHGGALLKYSKLSEGVEAVKPSSIALSEFHFLLLLENKVKVVNRISENIIEELQFDKTSDSAAKGIIGLCSDATAGLFYAYDQNSIFQVSINDEGRDMWKVYLDMNEYAAALANCRDPFQRDQVYLVQLRSSKDYFRASSFYAKINYILSFEEVTLKFISAGEQDALRTFLLRKLDNLEKDDKCQITMISTWATELYLDKINRLLLEDDSSLENSDSEYQSIIKEFRAFLSDSKDVLDEATTMKLLESYGRVEETVYFASLKGQYEIVVHHYIQAVSLLLFFLFCSFLIQQGEAKRALEVLQKPSVSVDLQYKFAPDLIALDAYETVESWMTTKNLNPRKLIPAMMRYSSEPHAKNETHEVIKYLEFCVHKLHNEDPGVHNLLLSLYAKQEDDSSLLRFLECKFGKGPENGPEFFYDPKYALRLCLKEKRMRACVHIYSMMSMHEEAVALALQVDPELAMAEADKVEDEDLRKKLWLMIAKHVVEQEKGTKRENIRMAIAFLKETDGMLKIEDILPFFPDFALIDDFKEAICSSLEDYNKQIEQLKEEMNDTTHGADNIRNDIRALAQRCTVIDRDEECGVCRRKILNAGREFGIGCGYTSVGQMAPFYVFPCGHAFHTQCLIAHVTRCTVETHAEYILDLQKQLTLISSETSRESNGNLASEGSIPSTTSVDKLRSQLDDAIASECPFCGDLMIREISLPFILPEEEQHVLSWDLKPNVGSQRNIPLSV</sequence>
<dbReference type="Pfam" id="PF00637">
    <property type="entry name" value="Clathrin"/>
    <property type="match status" value="1"/>
</dbReference>
<evidence type="ECO:0000256" key="25">
    <source>
        <dbReference type="SAM" id="Phobius"/>
    </source>
</evidence>
<evidence type="ECO:0000259" key="26">
    <source>
        <dbReference type="PROSITE" id="PS50011"/>
    </source>
</evidence>
<keyword evidence="19" id="KW-0325">Glycoprotein</keyword>
<evidence type="ECO:0000313" key="29">
    <source>
        <dbReference type="Proteomes" id="UP000002051"/>
    </source>
</evidence>
<feature type="coiled-coil region" evidence="24">
    <location>
        <begin position="1504"/>
        <end position="1538"/>
    </location>
</feature>
<comment type="catalytic activity">
    <reaction evidence="21">
        <text>L-seryl-[protein] + ATP = O-phospho-L-seryl-[protein] + ADP + H(+)</text>
        <dbReference type="Rhea" id="RHEA:17989"/>
        <dbReference type="Rhea" id="RHEA-COMP:9863"/>
        <dbReference type="Rhea" id="RHEA-COMP:11604"/>
        <dbReference type="ChEBI" id="CHEBI:15378"/>
        <dbReference type="ChEBI" id="CHEBI:29999"/>
        <dbReference type="ChEBI" id="CHEBI:30616"/>
        <dbReference type="ChEBI" id="CHEBI:83421"/>
        <dbReference type="ChEBI" id="CHEBI:456216"/>
        <dbReference type="EC" id="2.7.11.1"/>
    </reaction>
</comment>
<dbReference type="InterPro" id="IPR007810">
    <property type="entry name" value="Pep3/Vps18_beta-prop"/>
</dbReference>
<dbReference type="HOGENOM" id="CLU_240744_0_0_1"/>
<dbReference type="CDD" id="cd16462">
    <property type="entry name" value="RING-H2_Pep3p-like"/>
    <property type="match status" value="1"/>
</dbReference>
<dbReference type="InterPro" id="IPR032675">
    <property type="entry name" value="LRR_dom_sf"/>
</dbReference>
<dbReference type="STRING" id="3880.G7K5E1"/>
<dbReference type="GO" id="GO:0004674">
    <property type="term" value="F:protein serine/threonine kinase activity"/>
    <property type="evidence" value="ECO:0007669"/>
    <property type="project" value="UniProtKB-KW"/>
</dbReference>
<dbReference type="InterPro" id="IPR001611">
    <property type="entry name" value="Leu-rich_rpt"/>
</dbReference>
<evidence type="ECO:0000256" key="9">
    <source>
        <dbReference type="ARBA" id="ARBA00022679"/>
    </source>
</evidence>
<reference evidence="28" key="3">
    <citation type="submission" date="2015-04" db="UniProtKB">
        <authorList>
            <consortium name="EnsemblPlants"/>
        </authorList>
    </citation>
    <scope>IDENTIFICATION</scope>
    <source>
        <strain evidence="28">cv. Jemalong A17</strain>
    </source>
</reference>
<reference evidence="27 29" key="2">
    <citation type="journal article" date="2014" name="BMC Genomics">
        <title>An improved genome release (version Mt4.0) for the model legume Medicago truncatula.</title>
        <authorList>
            <person name="Tang H."/>
            <person name="Krishnakumar V."/>
            <person name="Bidwell S."/>
            <person name="Rosen B."/>
            <person name="Chan A."/>
            <person name="Zhou S."/>
            <person name="Gentzbittel L."/>
            <person name="Childs K.L."/>
            <person name="Yandell M."/>
            <person name="Gundlach H."/>
            <person name="Mayer K.F."/>
            <person name="Schwartz D.C."/>
            <person name="Town C.D."/>
        </authorList>
    </citation>
    <scope>GENOME REANNOTATION</scope>
    <source>
        <strain evidence="28 29">cv. Jemalong A17</strain>
    </source>
</reference>
<proteinExistence type="inferred from homology"/>
<dbReference type="SUPFAM" id="SSF57850">
    <property type="entry name" value="RING/U-box"/>
    <property type="match status" value="1"/>
</dbReference>